<dbReference type="InterPro" id="IPR004358">
    <property type="entry name" value="Sig_transdc_His_kin-like_C"/>
</dbReference>
<evidence type="ECO:0000256" key="4">
    <source>
        <dbReference type="ARBA" id="ARBA00022553"/>
    </source>
</evidence>
<evidence type="ECO:0000259" key="12">
    <source>
        <dbReference type="PROSITE" id="PS50110"/>
    </source>
</evidence>
<dbReference type="CDD" id="cd16922">
    <property type="entry name" value="HATPase_EvgS-ArcB-TorS-like"/>
    <property type="match status" value="1"/>
</dbReference>
<dbReference type="EC" id="2.7.13.3" evidence="3"/>
<dbReference type="InterPro" id="IPR001789">
    <property type="entry name" value="Sig_transdc_resp-reg_receiver"/>
</dbReference>
<dbReference type="PROSITE" id="PS50109">
    <property type="entry name" value="HIS_KIN"/>
    <property type="match status" value="1"/>
</dbReference>
<evidence type="ECO:0000256" key="3">
    <source>
        <dbReference type="ARBA" id="ARBA00012438"/>
    </source>
</evidence>
<comment type="catalytic activity">
    <reaction evidence="1">
        <text>ATP + protein L-histidine = ADP + protein N-phospho-L-histidine.</text>
        <dbReference type="EC" id="2.7.13.3"/>
    </reaction>
</comment>
<dbReference type="GO" id="GO:0000155">
    <property type="term" value="F:phosphorelay sensor kinase activity"/>
    <property type="evidence" value="ECO:0007669"/>
    <property type="project" value="InterPro"/>
</dbReference>
<dbReference type="PROSITE" id="PS50110">
    <property type="entry name" value="RESPONSE_REGULATORY"/>
    <property type="match status" value="1"/>
</dbReference>
<evidence type="ECO:0000256" key="6">
    <source>
        <dbReference type="ARBA" id="ARBA00022777"/>
    </source>
</evidence>
<comment type="similarity">
    <text evidence="2">In the N-terminal section; belongs to the phytochrome family.</text>
</comment>
<feature type="domain" description="Histidine kinase" evidence="11">
    <location>
        <begin position="187"/>
        <end position="409"/>
    </location>
</feature>
<evidence type="ECO:0000256" key="10">
    <source>
        <dbReference type="SAM" id="Phobius"/>
    </source>
</evidence>
<keyword evidence="10" id="KW-0812">Transmembrane</keyword>
<evidence type="ECO:0000256" key="5">
    <source>
        <dbReference type="ARBA" id="ARBA00022679"/>
    </source>
</evidence>
<dbReference type="PANTHER" id="PTHR43047:SF64">
    <property type="entry name" value="HISTIDINE KINASE CONTAINING CHEY-HOMOLOGOUS RECEIVER DOMAIN AND PAS DOMAIN-RELATED"/>
    <property type="match status" value="1"/>
</dbReference>
<accession>A0A412FVA7</accession>
<dbReference type="InterPro" id="IPR005467">
    <property type="entry name" value="His_kinase_dom"/>
</dbReference>
<dbReference type="InterPro" id="IPR011006">
    <property type="entry name" value="CheY-like_superfamily"/>
</dbReference>
<evidence type="ECO:0000256" key="9">
    <source>
        <dbReference type="PROSITE-ProRule" id="PRU00169"/>
    </source>
</evidence>
<keyword evidence="10" id="KW-0472">Membrane</keyword>
<name>A0A412FVA7_9FIRM</name>
<dbReference type="CDD" id="cd00082">
    <property type="entry name" value="HisKA"/>
    <property type="match status" value="1"/>
</dbReference>
<evidence type="ECO:0000313" key="14">
    <source>
        <dbReference type="Proteomes" id="UP000284178"/>
    </source>
</evidence>
<dbReference type="EMBL" id="QRUP01000016">
    <property type="protein sequence ID" value="RGR72113.1"/>
    <property type="molecule type" value="Genomic_DNA"/>
</dbReference>
<dbReference type="Pfam" id="PF00072">
    <property type="entry name" value="Response_reg"/>
    <property type="match status" value="1"/>
</dbReference>
<dbReference type="Gene3D" id="1.10.287.130">
    <property type="match status" value="1"/>
</dbReference>
<keyword evidence="14" id="KW-1185">Reference proteome</keyword>
<evidence type="ECO:0000256" key="1">
    <source>
        <dbReference type="ARBA" id="ARBA00000085"/>
    </source>
</evidence>
<dbReference type="GeneID" id="83016206"/>
<dbReference type="SMART" id="SM00388">
    <property type="entry name" value="HisKA"/>
    <property type="match status" value="1"/>
</dbReference>
<dbReference type="AlphaFoldDB" id="A0A412FVA7"/>
<dbReference type="RefSeq" id="WP_117895496.1">
    <property type="nucleotide sequence ID" value="NZ_CABJCV010000016.1"/>
</dbReference>
<sequence>MGTLLTKLGPVLMLGLFFLAELLAALFLFSFWQHLKAVQKKNKRESSAENQGDELLLKKTKAALLTLRLSDAMPLAMSRSFSTLTGLSFSQLQGDIRKLMELADPAESRAFYKRYKEWDGKTWLCQEFRAAATGRWLRLTVERSADQKSDLFLFEDWTENEQRLRALEAQLEEAQKASQSKTTFLSKMSHEIRTPMNGIVGMLTLAHHALDENAPAIVYLHKAEELVQYMLSLINDILDMSRIEAGRIELEEKVFDIDDLAEKMRSLFQKNIESKGVRFIVEQLDFDVHNLIGDELRISQVVINFISNAMKFTEQGEIRVTFRQMQRNHGRLDLLIRVHDTGIGMEPEFISRMFHPFEQESTEVTKKYGGTGLGMAITDQLVQLMGGEIVVDTAPGQGTDFTVLLNLPVAADQTVKPKHAAASSTSAESASLQGRHFLMAEDNEINAEIAESMLEMAGATLDIAHDGAQAVAMFDGQAPQTYDAILMDIQMPVMDGRTAARKIRALPREDARQILIYALSADAFVEDQRASMEAGMNGHFSKPINFEEMQKTLAEALKMRDSL</sequence>
<keyword evidence="4 9" id="KW-0597">Phosphoprotein</keyword>
<dbReference type="CDD" id="cd17546">
    <property type="entry name" value="REC_hyHK_CKI1_RcsC-like"/>
    <property type="match status" value="1"/>
</dbReference>
<reference evidence="13 14" key="1">
    <citation type="submission" date="2018-08" db="EMBL/GenBank/DDBJ databases">
        <title>A genome reference for cultivated species of the human gut microbiota.</title>
        <authorList>
            <person name="Zou Y."/>
            <person name="Xue W."/>
            <person name="Luo G."/>
        </authorList>
    </citation>
    <scope>NUCLEOTIDE SEQUENCE [LARGE SCALE GENOMIC DNA]</scope>
    <source>
        <strain evidence="13 14">AF24-29</strain>
    </source>
</reference>
<dbReference type="PANTHER" id="PTHR43047">
    <property type="entry name" value="TWO-COMPONENT HISTIDINE PROTEIN KINASE"/>
    <property type="match status" value="1"/>
</dbReference>
<protein>
    <recommendedName>
        <fullName evidence="8">Circadian input-output histidine kinase CikA</fullName>
        <ecNumber evidence="3">2.7.13.3</ecNumber>
    </recommendedName>
</protein>
<gene>
    <name evidence="13" type="ORF">DWY25_12455</name>
</gene>
<keyword evidence="6" id="KW-0418">Kinase</keyword>
<dbReference type="Gene3D" id="3.30.565.10">
    <property type="entry name" value="Histidine kinase-like ATPase, C-terminal domain"/>
    <property type="match status" value="1"/>
</dbReference>
<dbReference type="InterPro" id="IPR036890">
    <property type="entry name" value="HATPase_C_sf"/>
</dbReference>
<dbReference type="InterPro" id="IPR003594">
    <property type="entry name" value="HATPase_dom"/>
</dbReference>
<evidence type="ECO:0000313" key="13">
    <source>
        <dbReference type="EMBL" id="RGR72113.1"/>
    </source>
</evidence>
<evidence type="ECO:0000256" key="8">
    <source>
        <dbReference type="ARBA" id="ARBA00074306"/>
    </source>
</evidence>
<evidence type="ECO:0000256" key="2">
    <source>
        <dbReference type="ARBA" id="ARBA00006402"/>
    </source>
</evidence>
<dbReference type="Pfam" id="PF00512">
    <property type="entry name" value="HisKA"/>
    <property type="match status" value="1"/>
</dbReference>
<dbReference type="SUPFAM" id="SSF52172">
    <property type="entry name" value="CheY-like"/>
    <property type="match status" value="1"/>
</dbReference>
<dbReference type="FunFam" id="3.30.565.10:FF:000010">
    <property type="entry name" value="Sensor histidine kinase RcsC"/>
    <property type="match status" value="1"/>
</dbReference>
<dbReference type="Gene3D" id="3.40.50.2300">
    <property type="match status" value="1"/>
</dbReference>
<evidence type="ECO:0000259" key="11">
    <source>
        <dbReference type="PROSITE" id="PS50109"/>
    </source>
</evidence>
<dbReference type="Proteomes" id="UP000284178">
    <property type="component" value="Unassembled WGS sequence"/>
</dbReference>
<dbReference type="SUPFAM" id="SSF55874">
    <property type="entry name" value="ATPase domain of HSP90 chaperone/DNA topoisomerase II/histidine kinase"/>
    <property type="match status" value="1"/>
</dbReference>
<dbReference type="SUPFAM" id="SSF47384">
    <property type="entry name" value="Homodimeric domain of signal transducing histidine kinase"/>
    <property type="match status" value="1"/>
</dbReference>
<dbReference type="SMART" id="SM00448">
    <property type="entry name" value="REC"/>
    <property type="match status" value="1"/>
</dbReference>
<dbReference type="SMART" id="SM00387">
    <property type="entry name" value="HATPase_c"/>
    <property type="match status" value="1"/>
</dbReference>
<feature type="modified residue" description="4-aspartylphosphate" evidence="9">
    <location>
        <position position="488"/>
    </location>
</feature>
<proteinExistence type="inferred from homology"/>
<dbReference type="PRINTS" id="PR00344">
    <property type="entry name" value="BCTRLSENSOR"/>
</dbReference>
<feature type="transmembrane region" description="Helical" evidence="10">
    <location>
        <begin position="12"/>
        <end position="32"/>
    </location>
</feature>
<feature type="domain" description="Response regulatory" evidence="12">
    <location>
        <begin position="436"/>
        <end position="557"/>
    </location>
</feature>
<dbReference type="InterPro" id="IPR036097">
    <property type="entry name" value="HisK_dim/P_sf"/>
</dbReference>
<evidence type="ECO:0000256" key="7">
    <source>
        <dbReference type="ARBA" id="ARBA00023012"/>
    </source>
</evidence>
<organism evidence="13 14">
    <name type="scientific">Holdemania filiformis</name>
    <dbReference type="NCBI Taxonomy" id="61171"/>
    <lineage>
        <taxon>Bacteria</taxon>
        <taxon>Bacillati</taxon>
        <taxon>Bacillota</taxon>
        <taxon>Erysipelotrichia</taxon>
        <taxon>Erysipelotrichales</taxon>
        <taxon>Erysipelotrichaceae</taxon>
        <taxon>Holdemania</taxon>
    </lineage>
</organism>
<keyword evidence="7" id="KW-0902">Two-component regulatory system</keyword>
<dbReference type="InterPro" id="IPR003661">
    <property type="entry name" value="HisK_dim/P_dom"/>
</dbReference>
<keyword evidence="10" id="KW-1133">Transmembrane helix</keyword>
<keyword evidence="5" id="KW-0808">Transferase</keyword>
<comment type="caution">
    <text evidence="13">The sequence shown here is derived from an EMBL/GenBank/DDBJ whole genome shotgun (WGS) entry which is preliminary data.</text>
</comment>
<dbReference type="Pfam" id="PF02518">
    <property type="entry name" value="HATPase_c"/>
    <property type="match status" value="1"/>
</dbReference>